<dbReference type="Proteomes" id="UP001174908">
    <property type="component" value="Unassembled WGS sequence"/>
</dbReference>
<dbReference type="EMBL" id="JASZYV010000001">
    <property type="protein sequence ID" value="MDM0044474.1"/>
    <property type="molecule type" value="Genomic_DNA"/>
</dbReference>
<protein>
    <submittedName>
        <fullName evidence="1">Uncharacterized protein</fullName>
    </submittedName>
</protein>
<accession>A0ABT7N953</accession>
<keyword evidence="2" id="KW-1185">Reference proteome</keyword>
<organism evidence="1 2">
    <name type="scientific">Variovorax dokdonensis</name>
    <dbReference type="NCBI Taxonomy" id="344883"/>
    <lineage>
        <taxon>Bacteria</taxon>
        <taxon>Pseudomonadati</taxon>
        <taxon>Pseudomonadota</taxon>
        <taxon>Betaproteobacteria</taxon>
        <taxon>Burkholderiales</taxon>
        <taxon>Comamonadaceae</taxon>
        <taxon>Variovorax</taxon>
    </lineage>
</organism>
<sequence length="72" mass="7898">MNIYPTRSQAEGVARAFSKSASCTVVLYRTPDDKFVTARPSEEVKGQIDTVYRDGYVVPTLLASPNTTRGTL</sequence>
<dbReference type="RefSeq" id="WP_286659509.1">
    <property type="nucleotide sequence ID" value="NZ_JASZYV010000001.1"/>
</dbReference>
<gene>
    <name evidence="1" type="ORF">QTH91_08290</name>
</gene>
<name>A0ABT7N953_9BURK</name>
<proteinExistence type="predicted"/>
<evidence type="ECO:0000313" key="1">
    <source>
        <dbReference type="EMBL" id="MDM0044474.1"/>
    </source>
</evidence>
<reference evidence="1" key="1">
    <citation type="submission" date="2023-06" db="EMBL/GenBank/DDBJ databases">
        <authorList>
            <person name="Jiang Y."/>
            <person name="Liu Q."/>
        </authorList>
    </citation>
    <scope>NUCLEOTIDE SEQUENCE</scope>
    <source>
        <strain evidence="1">CGMCC 1.12089</strain>
    </source>
</reference>
<evidence type="ECO:0000313" key="2">
    <source>
        <dbReference type="Proteomes" id="UP001174908"/>
    </source>
</evidence>
<comment type="caution">
    <text evidence="1">The sequence shown here is derived from an EMBL/GenBank/DDBJ whole genome shotgun (WGS) entry which is preliminary data.</text>
</comment>